<feature type="transmembrane region" description="Helical" evidence="5">
    <location>
        <begin position="25"/>
        <end position="45"/>
    </location>
</feature>
<sequence length="202" mass="21167">MSNDISPSDKISPSGRSGGVTRRRVMMGLPLVGAGVCGVAFWKMLAGMQTGSFNPHDINAPVTGRPVPSFTLADQPPGAGFTAADLKALSKPVLINFFASWCIPCIAEMQALLTVQKRLPVWGVAYKDKPDNAAGLLKHAGNPYARIGSDREGRVAIDWGVSGVPESFLIAPGGTIIWHSAAGLDNDEVMAGLDATLKRIGG</sequence>
<feature type="domain" description="Thioredoxin" evidence="6">
    <location>
        <begin position="61"/>
        <end position="198"/>
    </location>
</feature>
<keyword evidence="5" id="KW-1133">Transmembrane helix</keyword>
<dbReference type="InterPro" id="IPR050553">
    <property type="entry name" value="Thioredoxin_ResA/DsbE_sf"/>
</dbReference>
<dbReference type="Gene3D" id="3.40.30.10">
    <property type="entry name" value="Glutaredoxin"/>
    <property type="match status" value="1"/>
</dbReference>
<dbReference type="InterPro" id="IPR013766">
    <property type="entry name" value="Thioredoxin_domain"/>
</dbReference>
<comment type="caution">
    <text evidence="7">The sequence shown here is derived from an EMBL/GenBank/DDBJ whole genome shotgun (WGS) entry which is preliminary data.</text>
</comment>
<organism evidence="7 8">
    <name type="scientific">Acetobacter musti</name>
    <dbReference type="NCBI Taxonomy" id="864732"/>
    <lineage>
        <taxon>Bacteria</taxon>
        <taxon>Pseudomonadati</taxon>
        <taxon>Pseudomonadota</taxon>
        <taxon>Alphaproteobacteria</taxon>
        <taxon>Acetobacterales</taxon>
        <taxon>Acetobacteraceae</taxon>
        <taxon>Acetobacter</taxon>
    </lineage>
</organism>
<keyword evidence="8" id="KW-1185">Reference proteome</keyword>
<evidence type="ECO:0000259" key="6">
    <source>
        <dbReference type="PROSITE" id="PS51352"/>
    </source>
</evidence>
<dbReference type="InterPro" id="IPR036249">
    <property type="entry name" value="Thioredoxin-like_sf"/>
</dbReference>
<keyword evidence="5" id="KW-0472">Membrane</keyword>
<dbReference type="NCBIfam" id="TIGR00385">
    <property type="entry name" value="dsbE"/>
    <property type="match status" value="1"/>
</dbReference>
<dbReference type="EMBL" id="WOTB01000011">
    <property type="protein sequence ID" value="NHN84905.1"/>
    <property type="molecule type" value="Genomic_DNA"/>
</dbReference>
<protein>
    <submittedName>
        <fullName evidence="7">DsbE family thiol:disulfide interchange protein</fullName>
    </submittedName>
</protein>
<evidence type="ECO:0000256" key="1">
    <source>
        <dbReference type="ARBA" id="ARBA00004196"/>
    </source>
</evidence>
<gene>
    <name evidence="7" type="ORF">GOB93_09655</name>
</gene>
<evidence type="ECO:0000256" key="2">
    <source>
        <dbReference type="ARBA" id="ARBA00022748"/>
    </source>
</evidence>
<dbReference type="RefSeq" id="WP_242010679.1">
    <property type="nucleotide sequence ID" value="NZ_WOTB01000011.1"/>
</dbReference>
<dbReference type="Pfam" id="PF00578">
    <property type="entry name" value="AhpC-TSA"/>
    <property type="match status" value="1"/>
</dbReference>
<keyword evidence="4" id="KW-0676">Redox-active center</keyword>
<dbReference type="Proteomes" id="UP000635278">
    <property type="component" value="Unassembled WGS sequence"/>
</dbReference>
<keyword evidence="3" id="KW-1015">Disulfide bond</keyword>
<dbReference type="InterPro" id="IPR004799">
    <property type="entry name" value="Periplasmic_diS_OxRdtase_DsbE"/>
</dbReference>
<dbReference type="PANTHER" id="PTHR42852:SF6">
    <property type="entry name" value="THIOL:DISULFIDE INTERCHANGE PROTEIN DSBE"/>
    <property type="match status" value="1"/>
</dbReference>
<proteinExistence type="predicted"/>
<evidence type="ECO:0000256" key="3">
    <source>
        <dbReference type="ARBA" id="ARBA00023157"/>
    </source>
</evidence>
<evidence type="ECO:0000256" key="5">
    <source>
        <dbReference type="SAM" id="Phobius"/>
    </source>
</evidence>
<dbReference type="PANTHER" id="PTHR42852">
    <property type="entry name" value="THIOL:DISULFIDE INTERCHANGE PROTEIN DSBE"/>
    <property type="match status" value="1"/>
</dbReference>
<accession>A0ABX0JSI1</accession>
<evidence type="ECO:0000256" key="4">
    <source>
        <dbReference type="ARBA" id="ARBA00023284"/>
    </source>
</evidence>
<dbReference type="SUPFAM" id="SSF52833">
    <property type="entry name" value="Thioredoxin-like"/>
    <property type="match status" value="1"/>
</dbReference>
<evidence type="ECO:0000313" key="8">
    <source>
        <dbReference type="Proteomes" id="UP000635278"/>
    </source>
</evidence>
<evidence type="ECO:0000313" key="7">
    <source>
        <dbReference type="EMBL" id="NHN84905.1"/>
    </source>
</evidence>
<name>A0ABX0JSI1_9PROT</name>
<comment type="subcellular location">
    <subcellularLocation>
        <location evidence="1">Cell envelope</location>
    </subcellularLocation>
</comment>
<dbReference type="InterPro" id="IPR000866">
    <property type="entry name" value="AhpC/TSA"/>
</dbReference>
<reference evidence="7 8" key="1">
    <citation type="journal article" date="2020" name="Int. J. Syst. Evol. Microbiol.">
        <title>Novel acetic acid bacteria from cider fermentations: Acetobacter conturbans sp. nov. and Acetobacter fallax sp. nov.</title>
        <authorList>
            <person name="Sombolestani A.S."/>
            <person name="Cleenwerck I."/>
            <person name="Cnockaert M."/>
            <person name="Borremans W."/>
            <person name="Wieme A.D."/>
            <person name="De Vuyst L."/>
            <person name="Vandamme P."/>
        </authorList>
    </citation>
    <scope>NUCLEOTIDE SEQUENCE [LARGE SCALE GENOMIC DNA]</scope>
    <source>
        <strain evidence="7 8">LMG 30640</strain>
    </source>
</reference>
<keyword evidence="5" id="KW-0812">Transmembrane</keyword>
<dbReference type="PROSITE" id="PS51352">
    <property type="entry name" value="THIOREDOXIN_2"/>
    <property type="match status" value="1"/>
</dbReference>
<keyword evidence="2" id="KW-0201">Cytochrome c-type biogenesis</keyword>